<dbReference type="HOGENOM" id="CLU_065326_0_0_7"/>
<gene>
    <name evidence="1" type="ordered locus">DPPB15</name>
</gene>
<dbReference type="STRING" id="177439.DPPB15"/>
<dbReference type="EMBL" id="CR522871">
    <property type="protein sequence ID" value="CAG37879.1"/>
    <property type="molecule type" value="Genomic_DNA"/>
</dbReference>
<dbReference type="OrthoDB" id="5415890at2"/>
<sequence>MVMFGLKLGSKREIYNTMKKIYSLLIIVCLITTIIAKQDAKAGIPVTCINCSNMFTQILEYANDIESLMEGIKRYEELATHTTQNYNKISGDIKRYENMLKNTKSLPDNMNTKLAIKLKYLTNDIKSTGVRYADFAALQDIFSQLYPDYQSVAKSINPNLSSKLTRKYTEDHYDTWAKEAQSVTGKAFSMSGDQLNDLVESGGFEDAVNDLISTPEGQKEALDASNQLAAMQLEEARNLRALLAVSIQAQQQVAQKQQGIEYIQEQQSRNFWETREPTQTLNLPHGW</sequence>
<proteinExistence type="predicted"/>
<dbReference type="eggNOG" id="COG5314">
    <property type="taxonomic scope" value="Bacteria"/>
</dbReference>
<keyword evidence="2" id="KW-1185">Reference proteome</keyword>
<name>Q6AIG8_DESPS</name>
<evidence type="ECO:0000313" key="2">
    <source>
        <dbReference type="Proteomes" id="UP000000602"/>
    </source>
</evidence>
<dbReference type="KEGG" id="dps:DPPB15"/>
<protein>
    <submittedName>
        <fullName evidence="1">Probable conjugal transfer protein TrbJ</fullName>
    </submittedName>
</protein>
<dbReference type="AlphaFoldDB" id="Q6AIG8"/>
<dbReference type="NCBIfam" id="TIGR02780">
    <property type="entry name" value="TrbJ_Ti"/>
    <property type="match status" value="1"/>
</dbReference>
<geneLocation type="plasmid" evidence="2">
    <name>large</name>
</geneLocation>
<dbReference type="InterPro" id="IPR014147">
    <property type="entry name" value="T4SS_TrbJ"/>
</dbReference>
<organism evidence="1 2">
    <name type="scientific">Desulfotalea psychrophila (strain LSv54 / DSM 12343)</name>
    <dbReference type="NCBI Taxonomy" id="177439"/>
    <lineage>
        <taxon>Bacteria</taxon>
        <taxon>Pseudomonadati</taxon>
        <taxon>Thermodesulfobacteriota</taxon>
        <taxon>Desulfobulbia</taxon>
        <taxon>Desulfobulbales</taxon>
        <taxon>Desulfocapsaceae</taxon>
        <taxon>Desulfotalea</taxon>
    </lineage>
</organism>
<dbReference type="Proteomes" id="UP000000602">
    <property type="component" value="Plasmid large"/>
</dbReference>
<evidence type="ECO:0000313" key="1">
    <source>
        <dbReference type="EMBL" id="CAG37879.1"/>
    </source>
</evidence>
<accession>Q6AIG8</accession>
<reference evidence="1 2" key="1">
    <citation type="journal article" date="2004" name="Environ. Microbiol.">
        <title>The genome of Desulfotalea psychrophila, a sulfate-reducing bacterium from permanently cold Arctic sediments.</title>
        <authorList>
            <person name="Rabus R."/>
            <person name="Ruepp A."/>
            <person name="Frickey T."/>
            <person name="Rattei T."/>
            <person name="Fartmann B."/>
            <person name="Stark M."/>
            <person name="Bauer M."/>
            <person name="Zibat A."/>
            <person name="Lombardot T."/>
            <person name="Becker I."/>
            <person name="Amann J."/>
            <person name="Gellner K."/>
            <person name="Teeling H."/>
            <person name="Leuschner W.D."/>
            <person name="Gloeckner F.-O."/>
            <person name="Lupas A.N."/>
            <person name="Amann R."/>
            <person name="Klenk H.-P."/>
        </authorList>
    </citation>
    <scope>NUCLEOTIDE SEQUENCE [LARGE SCALE GENOMIC DNA]</scope>
    <source>
        <strain evidence="2">DSM 12343 / LSv54</strain>
        <plasmid evidence="2">large</plasmid>
    </source>
</reference>